<dbReference type="InterPro" id="IPR050095">
    <property type="entry name" value="ECF_ABC_transporter_ATP-bd"/>
</dbReference>
<dbReference type="GO" id="GO:0005524">
    <property type="term" value="F:ATP binding"/>
    <property type="evidence" value="ECO:0007669"/>
    <property type="project" value="UniProtKB-KW"/>
</dbReference>
<proteinExistence type="predicted"/>
<evidence type="ECO:0000256" key="1">
    <source>
        <dbReference type="ARBA" id="ARBA00022448"/>
    </source>
</evidence>
<dbReference type="SMART" id="SM00382">
    <property type="entry name" value="AAA"/>
    <property type="match status" value="1"/>
</dbReference>
<keyword evidence="6" id="KW-1185">Reference proteome</keyword>
<protein>
    <submittedName>
        <fullName evidence="5">ATP-binding cassette domain-containing protein</fullName>
    </submittedName>
</protein>
<dbReference type="GO" id="GO:0043190">
    <property type="term" value="C:ATP-binding cassette (ABC) transporter complex"/>
    <property type="evidence" value="ECO:0007669"/>
    <property type="project" value="TreeGrafter"/>
</dbReference>
<dbReference type="PANTHER" id="PTHR43553">
    <property type="entry name" value="HEAVY METAL TRANSPORTER"/>
    <property type="match status" value="1"/>
</dbReference>
<keyword evidence="2" id="KW-0547">Nucleotide-binding</keyword>
<feature type="domain" description="ABC transporter" evidence="4">
    <location>
        <begin position="191"/>
        <end position="416"/>
    </location>
</feature>
<dbReference type="RefSeq" id="WP_147086612.1">
    <property type="nucleotide sequence ID" value="NZ_VORM01000005.1"/>
</dbReference>
<comment type="caution">
    <text evidence="5">The sequence shown here is derived from an EMBL/GenBank/DDBJ whole genome shotgun (WGS) entry which is preliminary data.</text>
</comment>
<dbReference type="InterPro" id="IPR017871">
    <property type="entry name" value="ABC_transporter-like_CS"/>
</dbReference>
<dbReference type="PROSITE" id="PS00211">
    <property type="entry name" value="ABC_TRANSPORTER_1"/>
    <property type="match status" value="1"/>
</dbReference>
<evidence type="ECO:0000313" key="6">
    <source>
        <dbReference type="Proteomes" id="UP000321578"/>
    </source>
</evidence>
<dbReference type="GO" id="GO:0016887">
    <property type="term" value="F:ATP hydrolysis activity"/>
    <property type="evidence" value="ECO:0007669"/>
    <property type="project" value="InterPro"/>
</dbReference>
<dbReference type="EMBL" id="VORO01000010">
    <property type="protein sequence ID" value="TXD88988.1"/>
    <property type="molecule type" value="Genomic_DNA"/>
</dbReference>
<dbReference type="Proteomes" id="UP000321578">
    <property type="component" value="Unassembled WGS sequence"/>
</dbReference>
<organism evidence="5 6">
    <name type="scientific">Subsaximicrobium wynnwilliamsii</name>
    <dbReference type="NCBI Taxonomy" id="291179"/>
    <lineage>
        <taxon>Bacteria</taxon>
        <taxon>Pseudomonadati</taxon>
        <taxon>Bacteroidota</taxon>
        <taxon>Flavobacteriia</taxon>
        <taxon>Flavobacteriales</taxon>
        <taxon>Flavobacteriaceae</taxon>
        <taxon>Subsaximicrobium</taxon>
    </lineage>
</organism>
<sequence>MKQPRHWFIYTNNQSNKKRFLDQLYTGAYLEEYGQCSQDKTRLFSDSEIDRLISEEERHDFKTVTTPNDQPLNAMSSGEQKKALFSELVKHPPELLILDNPFTHLDMASQSELKQLLSEIATQSSIIQLSSRVADKLPFIKRCSVLQADHQITAISEADLKTHSFPKHIVLNSKNIPPPLKPMEMEGKEVIVFDAVNVSFAERPILQNINWTVNKGEFWQLSGKNGSGKTTLLSMITGENTKGYGQNLVLFGKLKGSGESLWEIKKQIGYVTPAMTRLFNGYHSVVNMVVSGLFDSVGLYQKPSDLQLNLAAQWLEVLNLKPLKPTNFKDLSLGQQRLVMIARAMIKHPPLLILDEPTADLDDDSAALFVALVNKIAQESDTAIIYVSHSLEPSLQPSHHYLLEANALGSTGKVVT</sequence>
<evidence type="ECO:0000259" key="4">
    <source>
        <dbReference type="PROSITE" id="PS50893"/>
    </source>
</evidence>
<keyword evidence="1" id="KW-0813">Transport</keyword>
<dbReference type="OrthoDB" id="9789994at2"/>
<dbReference type="PANTHER" id="PTHR43553:SF3">
    <property type="entry name" value="ABC TRANSPORTER ATP-BINDING PROTEIN MODF"/>
    <property type="match status" value="1"/>
</dbReference>
<evidence type="ECO:0000313" key="5">
    <source>
        <dbReference type="EMBL" id="TXD88988.1"/>
    </source>
</evidence>
<dbReference type="GO" id="GO:0042626">
    <property type="term" value="F:ATPase-coupled transmembrane transporter activity"/>
    <property type="evidence" value="ECO:0007669"/>
    <property type="project" value="TreeGrafter"/>
</dbReference>
<reference evidence="5 6" key="1">
    <citation type="submission" date="2019-08" db="EMBL/GenBank/DDBJ databases">
        <title>Genomes of Subsaximicrobium wynnwilliamsii strains.</title>
        <authorList>
            <person name="Bowman J.P."/>
        </authorList>
    </citation>
    <scope>NUCLEOTIDE SEQUENCE [LARGE SCALE GENOMIC DNA]</scope>
    <source>
        <strain evidence="5 6">2-80-2</strain>
    </source>
</reference>
<dbReference type="Pfam" id="PF00005">
    <property type="entry name" value="ABC_tran"/>
    <property type="match status" value="1"/>
</dbReference>
<dbReference type="SUPFAM" id="SSF52540">
    <property type="entry name" value="P-loop containing nucleoside triphosphate hydrolases"/>
    <property type="match status" value="2"/>
</dbReference>
<dbReference type="AlphaFoldDB" id="A0A5C6ZH36"/>
<dbReference type="InterPro" id="IPR003439">
    <property type="entry name" value="ABC_transporter-like_ATP-bd"/>
</dbReference>
<name>A0A5C6ZH36_9FLAO</name>
<dbReference type="InterPro" id="IPR027417">
    <property type="entry name" value="P-loop_NTPase"/>
</dbReference>
<dbReference type="Gene3D" id="3.40.50.300">
    <property type="entry name" value="P-loop containing nucleotide triphosphate hydrolases"/>
    <property type="match status" value="2"/>
</dbReference>
<gene>
    <name evidence="5" type="ORF">ESY86_10885</name>
</gene>
<evidence type="ECO:0000256" key="2">
    <source>
        <dbReference type="ARBA" id="ARBA00022741"/>
    </source>
</evidence>
<evidence type="ECO:0000256" key="3">
    <source>
        <dbReference type="ARBA" id="ARBA00022840"/>
    </source>
</evidence>
<accession>A0A5C6ZH36</accession>
<dbReference type="PROSITE" id="PS50893">
    <property type="entry name" value="ABC_TRANSPORTER_2"/>
    <property type="match status" value="1"/>
</dbReference>
<dbReference type="InterPro" id="IPR003593">
    <property type="entry name" value="AAA+_ATPase"/>
</dbReference>
<keyword evidence="3 5" id="KW-0067">ATP-binding</keyword>